<dbReference type="EMBL" id="JAOVZO020000008">
    <property type="protein sequence ID" value="MDC8012367.1"/>
    <property type="molecule type" value="Genomic_DNA"/>
</dbReference>
<protein>
    <submittedName>
        <fullName evidence="3">DMT family transporter</fullName>
    </submittedName>
</protein>
<keyword evidence="1" id="KW-1133">Transmembrane helix</keyword>
<feature type="transmembrane region" description="Helical" evidence="1">
    <location>
        <begin position="265"/>
        <end position="286"/>
    </location>
</feature>
<evidence type="ECO:0000256" key="1">
    <source>
        <dbReference type="SAM" id="Phobius"/>
    </source>
</evidence>
<proteinExistence type="predicted"/>
<evidence type="ECO:0000313" key="3">
    <source>
        <dbReference type="EMBL" id="MDC8012367.1"/>
    </source>
</evidence>
<gene>
    <name evidence="3" type="ORF">OD750_007385</name>
</gene>
<comment type="caution">
    <text evidence="3">The sequence shown here is derived from an EMBL/GenBank/DDBJ whole genome shotgun (WGS) entry which is preliminary data.</text>
</comment>
<accession>A0A9X3YHH5</accession>
<feature type="domain" description="EamA" evidence="2">
    <location>
        <begin position="146"/>
        <end position="281"/>
    </location>
</feature>
<dbReference type="Proteomes" id="UP001139971">
    <property type="component" value="Unassembled WGS sequence"/>
</dbReference>
<feature type="transmembrane region" description="Helical" evidence="1">
    <location>
        <begin position="91"/>
        <end position="110"/>
    </location>
</feature>
<feature type="transmembrane region" description="Helical" evidence="1">
    <location>
        <begin position="146"/>
        <end position="163"/>
    </location>
</feature>
<dbReference type="PANTHER" id="PTHR22911">
    <property type="entry name" value="ACYL-MALONYL CONDENSING ENZYME-RELATED"/>
    <property type="match status" value="1"/>
</dbReference>
<feature type="transmembrane region" description="Helical" evidence="1">
    <location>
        <begin position="66"/>
        <end position="85"/>
    </location>
</feature>
<dbReference type="PANTHER" id="PTHR22911:SF79">
    <property type="entry name" value="MOBA-LIKE NTP TRANSFERASE DOMAIN-CONTAINING PROTEIN"/>
    <property type="match status" value="1"/>
</dbReference>
<name>A0A9X3YHH5_9GAMM</name>
<dbReference type="SUPFAM" id="SSF103481">
    <property type="entry name" value="Multidrug resistance efflux transporter EmrE"/>
    <property type="match status" value="2"/>
</dbReference>
<feature type="transmembrane region" description="Helical" evidence="1">
    <location>
        <begin position="210"/>
        <end position="231"/>
    </location>
</feature>
<feature type="transmembrane region" description="Helical" evidence="1">
    <location>
        <begin position="122"/>
        <end position="140"/>
    </location>
</feature>
<feature type="domain" description="EamA" evidence="2">
    <location>
        <begin position="12"/>
        <end position="135"/>
    </location>
</feature>
<keyword evidence="1" id="KW-0812">Transmembrane</keyword>
<dbReference type="AlphaFoldDB" id="A0A9X3YHH5"/>
<feature type="transmembrane region" description="Helical" evidence="1">
    <location>
        <begin position="12"/>
        <end position="30"/>
    </location>
</feature>
<keyword evidence="4" id="KW-1185">Reference proteome</keyword>
<evidence type="ECO:0000259" key="2">
    <source>
        <dbReference type="Pfam" id="PF00892"/>
    </source>
</evidence>
<sequence length="290" mass="30829">MSPHTKAQLQIHFCVLLWGFTAIVGKLITLAALPLVWWRMLIAAGALAVLPRVWHACRRMSPRLVAGYAFVGVALALHWLTFYASVKLANASVAATCMGLAPAFLALIEPVIMRRPFDLRELALGIAVIPGVALVAGGLPDAMFEGLVVGIVSAFFVAIYGVVNKRLVDASDPLAITALELATGVVVLGLAMPFVASTGEAFAVPGAADAFWLTVLALVLTVLPLTLSLVAMRHISAFGVQLATNLEPVYVVLIAMVLFGEHHELTWQFYAGLAVILGAVLAYPLIKRAE</sequence>
<dbReference type="InterPro" id="IPR037185">
    <property type="entry name" value="EmrE-like"/>
</dbReference>
<dbReference type="RefSeq" id="WP_263543859.1">
    <property type="nucleotide sequence ID" value="NZ_JAOVZO020000008.1"/>
</dbReference>
<keyword evidence="1" id="KW-0472">Membrane</keyword>
<dbReference type="InterPro" id="IPR000620">
    <property type="entry name" value="EamA_dom"/>
</dbReference>
<feature type="transmembrane region" description="Helical" evidence="1">
    <location>
        <begin position="238"/>
        <end position="259"/>
    </location>
</feature>
<organism evidence="3 4">
    <name type="scientific">Tahibacter soli</name>
    <dbReference type="NCBI Taxonomy" id="2983605"/>
    <lineage>
        <taxon>Bacteria</taxon>
        <taxon>Pseudomonadati</taxon>
        <taxon>Pseudomonadota</taxon>
        <taxon>Gammaproteobacteria</taxon>
        <taxon>Lysobacterales</taxon>
        <taxon>Rhodanobacteraceae</taxon>
        <taxon>Tahibacter</taxon>
    </lineage>
</organism>
<evidence type="ECO:0000313" key="4">
    <source>
        <dbReference type="Proteomes" id="UP001139971"/>
    </source>
</evidence>
<feature type="transmembrane region" description="Helical" evidence="1">
    <location>
        <begin position="175"/>
        <end position="198"/>
    </location>
</feature>
<dbReference type="GO" id="GO:0016020">
    <property type="term" value="C:membrane"/>
    <property type="evidence" value="ECO:0007669"/>
    <property type="project" value="InterPro"/>
</dbReference>
<reference evidence="3" key="1">
    <citation type="submission" date="2023-02" db="EMBL/GenBank/DDBJ databases">
        <title>Tahibacter soli sp. nov. isolated from soil.</title>
        <authorList>
            <person name="Baek J.H."/>
            <person name="Lee J.K."/>
            <person name="Choi D.G."/>
            <person name="Jeon C.O."/>
        </authorList>
    </citation>
    <scope>NUCLEOTIDE SEQUENCE</scope>
    <source>
        <strain evidence="3">BL</strain>
    </source>
</reference>
<dbReference type="Pfam" id="PF00892">
    <property type="entry name" value="EamA"/>
    <property type="match status" value="2"/>
</dbReference>